<proteinExistence type="predicted"/>
<keyword evidence="2" id="KW-1185">Reference proteome</keyword>
<protein>
    <submittedName>
        <fullName evidence="1">Uncharacterized protein</fullName>
    </submittedName>
</protein>
<dbReference type="Proteomes" id="UP000184513">
    <property type="component" value="Unassembled WGS sequence"/>
</dbReference>
<accession>A0A1M7L685</accession>
<dbReference type="EMBL" id="FRCY01000003">
    <property type="protein sequence ID" value="SHM72855.1"/>
    <property type="molecule type" value="Genomic_DNA"/>
</dbReference>
<gene>
    <name evidence="1" type="ORF">SAMN04488057_103103</name>
</gene>
<organism evidence="1 2">
    <name type="scientific">Cyclobacterium lianum</name>
    <dbReference type="NCBI Taxonomy" id="388280"/>
    <lineage>
        <taxon>Bacteria</taxon>
        <taxon>Pseudomonadati</taxon>
        <taxon>Bacteroidota</taxon>
        <taxon>Cytophagia</taxon>
        <taxon>Cytophagales</taxon>
        <taxon>Cyclobacteriaceae</taxon>
        <taxon>Cyclobacterium</taxon>
    </lineage>
</organism>
<reference evidence="1 2" key="1">
    <citation type="submission" date="2016-11" db="EMBL/GenBank/DDBJ databases">
        <authorList>
            <person name="Jaros S."/>
            <person name="Januszkiewicz K."/>
            <person name="Wedrychowicz H."/>
        </authorList>
    </citation>
    <scope>NUCLEOTIDE SEQUENCE [LARGE SCALE GENOMIC DNA]</scope>
    <source>
        <strain evidence="1 2">CGMCC 1.6102</strain>
    </source>
</reference>
<evidence type="ECO:0000313" key="2">
    <source>
        <dbReference type="Proteomes" id="UP000184513"/>
    </source>
</evidence>
<name>A0A1M7L685_9BACT</name>
<sequence length="76" mass="8930">MFFIFQKNKRFLQFSFSCVYNLLFSCHIACPDPKSGESRYYNHLSVGRVRHARFHCIKKTGETGSINIVNKERNPD</sequence>
<dbReference type="AlphaFoldDB" id="A0A1M7L685"/>
<evidence type="ECO:0000313" key="1">
    <source>
        <dbReference type="EMBL" id="SHM72855.1"/>
    </source>
</evidence>
<dbReference type="PROSITE" id="PS51257">
    <property type="entry name" value="PROKAR_LIPOPROTEIN"/>
    <property type="match status" value="1"/>
</dbReference>